<dbReference type="AlphaFoldDB" id="A0A5B7F7P3"/>
<evidence type="ECO:0000313" key="1">
    <source>
        <dbReference type="EMBL" id="MPC41336.1"/>
    </source>
</evidence>
<accession>A0A5B7F7P3</accession>
<dbReference type="Proteomes" id="UP000324222">
    <property type="component" value="Unassembled WGS sequence"/>
</dbReference>
<dbReference type="EMBL" id="VSRR010005015">
    <property type="protein sequence ID" value="MPC41336.1"/>
    <property type="molecule type" value="Genomic_DNA"/>
</dbReference>
<gene>
    <name evidence="1" type="ORF">E2C01_034924</name>
</gene>
<organism evidence="1 2">
    <name type="scientific">Portunus trituberculatus</name>
    <name type="common">Swimming crab</name>
    <name type="synonym">Neptunus trituberculatus</name>
    <dbReference type="NCBI Taxonomy" id="210409"/>
    <lineage>
        <taxon>Eukaryota</taxon>
        <taxon>Metazoa</taxon>
        <taxon>Ecdysozoa</taxon>
        <taxon>Arthropoda</taxon>
        <taxon>Crustacea</taxon>
        <taxon>Multicrustacea</taxon>
        <taxon>Malacostraca</taxon>
        <taxon>Eumalacostraca</taxon>
        <taxon>Eucarida</taxon>
        <taxon>Decapoda</taxon>
        <taxon>Pleocyemata</taxon>
        <taxon>Brachyura</taxon>
        <taxon>Eubrachyura</taxon>
        <taxon>Portunoidea</taxon>
        <taxon>Portunidae</taxon>
        <taxon>Portuninae</taxon>
        <taxon>Portunus</taxon>
    </lineage>
</organism>
<evidence type="ECO:0000313" key="2">
    <source>
        <dbReference type="Proteomes" id="UP000324222"/>
    </source>
</evidence>
<keyword evidence="2" id="KW-1185">Reference proteome</keyword>
<comment type="caution">
    <text evidence="1">The sequence shown here is derived from an EMBL/GenBank/DDBJ whole genome shotgun (WGS) entry which is preliminary data.</text>
</comment>
<name>A0A5B7F7P3_PORTR</name>
<reference evidence="1 2" key="1">
    <citation type="submission" date="2019-05" db="EMBL/GenBank/DDBJ databases">
        <title>Another draft genome of Portunus trituberculatus and its Hox gene families provides insights of decapod evolution.</title>
        <authorList>
            <person name="Jeong J.-H."/>
            <person name="Song I."/>
            <person name="Kim S."/>
            <person name="Choi T."/>
            <person name="Kim D."/>
            <person name="Ryu S."/>
            <person name="Kim W."/>
        </authorList>
    </citation>
    <scope>NUCLEOTIDE SEQUENCE [LARGE SCALE GENOMIC DNA]</scope>
    <source>
        <tissue evidence="1">Muscle</tissue>
    </source>
</reference>
<sequence length="25" mass="2773">MPDPIILNHPFDVTALGRGKPIKRS</sequence>
<proteinExistence type="predicted"/>
<protein>
    <submittedName>
        <fullName evidence="1">Uncharacterized protein</fullName>
    </submittedName>
</protein>